<dbReference type="PANTHER" id="PTHR15157">
    <property type="entry name" value="UV RADIATION RESISTANCE-ASSOCIATED GENE PROTEIN"/>
    <property type="match status" value="1"/>
</dbReference>
<evidence type="ECO:0000256" key="4">
    <source>
        <dbReference type="SAM" id="MobiDB-lite"/>
    </source>
</evidence>
<comment type="similarity">
    <text evidence="1">Belongs to the ATG14 family.</text>
</comment>
<dbReference type="AlphaFoldDB" id="A0A9W8UT19"/>
<dbReference type="InterPro" id="IPR018791">
    <property type="entry name" value="UV_resistance/autophagy_Atg14"/>
</dbReference>
<dbReference type="GeneID" id="80893833"/>
<evidence type="ECO:0000256" key="3">
    <source>
        <dbReference type="ARBA" id="ARBA00023054"/>
    </source>
</evidence>
<feature type="compositionally biased region" description="Basic and acidic residues" evidence="4">
    <location>
        <begin position="93"/>
        <end position="105"/>
    </location>
</feature>
<dbReference type="RefSeq" id="XP_056059940.1">
    <property type="nucleotide sequence ID" value="XM_056204600.1"/>
</dbReference>
<feature type="compositionally biased region" description="Basic and acidic residues" evidence="4">
    <location>
        <begin position="115"/>
        <end position="124"/>
    </location>
</feature>
<dbReference type="EMBL" id="JAJHUN010000001">
    <property type="protein sequence ID" value="KAJ4165025.1"/>
    <property type="molecule type" value="Genomic_DNA"/>
</dbReference>
<dbReference type="GO" id="GO:0005768">
    <property type="term" value="C:endosome"/>
    <property type="evidence" value="ECO:0007669"/>
    <property type="project" value="TreeGrafter"/>
</dbReference>
<dbReference type="Proteomes" id="UP001144673">
    <property type="component" value="Chromosome 1"/>
</dbReference>
<keyword evidence="3" id="KW-0175">Coiled coil</keyword>
<gene>
    <name evidence="5" type="ORF">LMH87_006674</name>
</gene>
<proteinExistence type="inferred from homology"/>
<reference evidence="5" key="1">
    <citation type="journal article" date="2023" name="Access Microbiol">
        <title>De-novo genome assembly for Akanthomyces muscarius, a biocontrol agent of insect agricultural pests.</title>
        <authorList>
            <person name="Erdos Z."/>
            <person name="Studholme D.J."/>
            <person name="Raymond B."/>
            <person name="Sharma M."/>
        </authorList>
    </citation>
    <scope>NUCLEOTIDE SEQUENCE</scope>
    <source>
        <strain evidence="5">Ve6</strain>
    </source>
</reference>
<dbReference type="KEGG" id="amus:LMH87_006674"/>
<feature type="region of interest" description="Disordered" evidence="4">
    <location>
        <begin position="93"/>
        <end position="124"/>
    </location>
</feature>
<keyword evidence="6" id="KW-1185">Reference proteome</keyword>
<dbReference type="GO" id="GO:0032991">
    <property type="term" value="C:protein-containing complex"/>
    <property type="evidence" value="ECO:0007669"/>
    <property type="project" value="UniProtKB-ARBA"/>
</dbReference>
<dbReference type="Pfam" id="PF10186">
    <property type="entry name" value="ATG14"/>
    <property type="match status" value="1"/>
</dbReference>
<dbReference type="GO" id="GO:0000149">
    <property type="term" value="F:SNARE binding"/>
    <property type="evidence" value="ECO:0007669"/>
    <property type="project" value="TreeGrafter"/>
</dbReference>
<comment type="caution">
    <text evidence="5">The sequence shown here is derived from an EMBL/GenBank/DDBJ whole genome shotgun (WGS) entry which is preliminary data.</text>
</comment>
<dbReference type="GO" id="GO:0035493">
    <property type="term" value="P:SNARE complex assembly"/>
    <property type="evidence" value="ECO:0007669"/>
    <property type="project" value="TreeGrafter"/>
</dbReference>
<feature type="region of interest" description="Disordered" evidence="4">
    <location>
        <begin position="364"/>
        <end position="393"/>
    </location>
</feature>
<evidence type="ECO:0000313" key="6">
    <source>
        <dbReference type="Proteomes" id="UP001144673"/>
    </source>
</evidence>
<evidence type="ECO:0000256" key="2">
    <source>
        <dbReference type="ARBA" id="ARBA00013807"/>
    </source>
</evidence>
<evidence type="ECO:0000256" key="1">
    <source>
        <dbReference type="ARBA" id="ARBA00009574"/>
    </source>
</evidence>
<dbReference type="GO" id="GO:0000323">
    <property type="term" value="C:lytic vacuole"/>
    <property type="evidence" value="ECO:0007669"/>
    <property type="project" value="TreeGrafter"/>
</dbReference>
<evidence type="ECO:0000313" key="5">
    <source>
        <dbReference type="EMBL" id="KAJ4165025.1"/>
    </source>
</evidence>
<accession>A0A9W8UT19</accession>
<protein>
    <recommendedName>
        <fullName evidence="2">Autophagy-related protein 14</fullName>
    </recommendedName>
</protein>
<dbReference type="PANTHER" id="PTHR15157:SF13">
    <property type="entry name" value="AUTOPHAGY-RELATED PROTEIN 14"/>
    <property type="match status" value="1"/>
</dbReference>
<organism evidence="5 6">
    <name type="scientific">Akanthomyces muscarius</name>
    <name type="common">Entomopathogenic fungus</name>
    <name type="synonym">Lecanicillium muscarium</name>
    <dbReference type="NCBI Taxonomy" id="2231603"/>
    <lineage>
        <taxon>Eukaryota</taxon>
        <taxon>Fungi</taxon>
        <taxon>Dikarya</taxon>
        <taxon>Ascomycota</taxon>
        <taxon>Pezizomycotina</taxon>
        <taxon>Sordariomycetes</taxon>
        <taxon>Hypocreomycetidae</taxon>
        <taxon>Hypocreales</taxon>
        <taxon>Cordycipitaceae</taxon>
        <taxon>Akanthomyces</taxon>
    </lineage>
</organism>
<name>A0A9W8UT19_AKAMU</name>
<sequence length="393" mass="44146">MSCYVCLRGHDAQKLPFLCPVDARNHIYSDRVKNLELLTENEGLRSQINTLIDGAEPVDAGAAAQILADDSTRQILHSADKVRREIRDAKEEIRQRKAANSDRRSQLAAASQGVSDRRLKDQRDVEKSRQMFSFRWSQSAEDMAGTRAFLCREAVKLYGLKRIRKGGSGRYEYVLGRLPIVDLRDMESQTPEAISTSLGHISHILMLIAHYLAARITTNASRFRAHQVPPQFSMIHKRHLLNTHRHRGHCDKSSFDDICNMGKNLYSLLVSSCLQGPLLTSTTNDDSRPATNKDEAAPSWIGRYSHGTTFYALGGSDGTELVRTFKLPSPMKLADKLKKKILGEAPIPDWELLDDDAWKVDDTTEAANGKELPPNKPELPKAESKGWMKVKSR</sequence>